<evidence type="ECO:0000256" key="2">
    <source>
        <dbReference type="ARBA" id="ARBA00023082"/>
    </source>
</evidence>
<evidence type="ECO:0000256" key="4">
    <source>
        <dbReference type="ARBA" id="ARBA00023163"/>
    </source>
</evidence>
<evidence type="ECO:0000313" key="6">
    <source>
        <dbReference type="Proteomes" id="UP000249720"/>
    </source>
</evidence>
<organism evidence="5 6">
    <name type="scientific">Hydrotalea sandarakina</name>
    <dbReference type="NCBI Taxonomy" id="1004304"/>
    <lineage>
        <taxon>Bacteria</taxon>
        <taxon>Pseudomonadati</taxon>
        <taxon>Bacteroidota</taxon>
        <taxon>Chitinophagia</taxon>
        <taxon>Chitinophagales</taxon>
        <taxon>Chitinophagaceae</taxon>
        <taxon>Hydrotalea</taxon>
    </lineage>
</organism>
<dbReference type="InterPro" id="IPR039425">
    <property type="entry name" value="RNA_pol_sigma-70-like"/>
</dbReference>
<proteinExistence type="predicted"/>
<evidence type="ECO:0000256" key="3">
    <source>
        <dbReference type="ARBA" id="ARBA00023125"/>
    </source>
</evidence>
<dbReference type="Gene3D" id="1.10.1740.10">
    <property type="match status" value="1"/>
</dbReference>
<name>A0A2W7S929_9BACT</name>
<evidence type="ECO:0000256" key="1">
    <source>
        <dbReference type="ARBA" id="ARBA00023015"/>
    </source>
</evidence>
<dbReference type="PANTHER" id="PTHR43133:SF8">
    <property type="entry name" value="RNA POLYMERASE SIGMA FACTOR HI_1459-RELATED"/>
    <property type="match status" value="1"/>
</dbReference>
<evidence type="ECO:0000313" key="5">
    <source>
        <dbReference type="EMBL" id="PZX63597.1"/>
    </source>
</evidence>
<dbReference type="Proteomes" id="UP000249720">
    <property type="component" value="Unassembled WGS sequence"/>
</dbReference>
<dbReference type="PANTHER" id="PTHR43133">
    <property type="entry name" value="RNA POLYMERASE ECF-TYPE SIGMA FACTO"/>
    <property type="match status" value="1"/>
</dbReference>
<dbReference type="AlphaFoldDB" id="A0A2W7S929"/>
<dbReference type="GO" id="GO:0016987">
    <property type="term" value="F:sigma factor activity"/>
    <property type="evidence" value="ECO:0007669"/>
    <property type="project" value="UniProtKB-KW"/>
</dbReference>
<comment type="caution">
    <text evidence="5">The sequence shown here is derived from an EMBL/GenBank/DDBJ whole genome shotgun (WGS) entry which is preliminary data.</text>
</comment>
<keyword evidence="4" id="KW-0804">Transcription</keyword>
<dbReference type="InterPro" id="IPR014284">
    <property type="entry name" value="RNA_pol_sigma-70_dom"/>
</dbReference>
<dbReference type="GO" id="GO:0006352">
    <property type="term" value="P:DNA-templated transcription initiation"/>
    <property type="evidence" value="ECO:0007669"/>
    <property type="project" value="InterPro"/>
</dbReference>
<keyword evidence="1" id="KW-0805">Transcription regulation</keyword>
<dbReference type="SUPFAM" id="SSF88946">
    <property type="entry name" value="Sigma2 domain of RNA polymerase sigma factors"/>
    <property type="match status" value="1"/>
</dbReference>
<protein>
    <submittedName>
        <fullName evidence="5">RNA polymerase sigma factor (Sigma-70 family)</fullName>
    </submittedName>
</protein>
<dbReference type="RefSeq" id="WP_245898001.1">
    <property type="nucleotide sequence ID" value="NZ_QKZV01000003.1"/>
</dbReference>
<reference evidence="5 6" key="1">
    <citation type="submission" date="2018-06" db="EMBL/GenBank/DDBJ databases">
        <title>Genomic Encyclopedia of Archaeal and Bacterial Type Strains, Phase II (KMG-II): from individual species to whole genera.</title>
        <authorList>
            <person name="Goeker M."/>
        </authorList>
    </citation>
    <scope>NUCLEOTIDE SEQUENCE [LARGE SCALE GENOMIC DNA]</scope>
    <source>
        <strain evidence="5 6">DSM 23241</strain>
    </source>
</reference>
<dbReference type="InterPro" id="IPR013325">
    <property type="entry name" value="RNA_pol_sigma_r2"/>
</dbReference>
<sequence>MTIFWVTFTPKSVLKVQPVKAELNEQALLKGLAENDTKAIETIYKNNFNMVQSFIINNNGTYDDARDIFQEAMIALYEKAKSESFVLTSKINTYVYSICRRLWLKRLQQMGRFVLQTDSLEETVQVEDDLEMHEKRNAEFTIMERALNSLGEPCKSLLEGFYLKKLDMQELAKAFGYTNADNAKNQKYKCLTRLKKLFFTQYNIGE</sequence>
<keyword evidence="6" id="KW-1185">Reference proteome</keyword>
<dbReference type="InterPro" id="IPR036388">
    <property type="entry name" value="WH-like_DNA-bd_sf"/>
</dbReference>
<accession>A0A2W7S929</accession>
<dbReference type="NCBIfam" id="TIGR02937">
    <property type="entry name" value="sigma70-ECF"/>
    <property type="match status" value="1"/>
</dbReference>
<dbReference type="EMBL" id="QKZV01000003">
    <property type="protein sequence ID" value="PZX63597.1"/>
    <property type="molecule type" value="Genomic_DNA"/>
</dbReference>
<dbReference type="GO" id="GO:0003677">
    <property type="term" value="F:DNA binding"/>
    <property type="evidence" value="ECO:0007669"/>
    <property type="project" value="UniProtKB-KW"/>
</dbReference>
<keyword evidence="3" id="KW-0238">DNA-binding</keyword>
<gene>
    <name evidence="5" type="ORF">LX80_01248</name>
</gene>
<dbReference type="Gene3D" id="1.10.10.10">
    <property type="entry name" value="Winged helix-like DNA-binding domain superfamily/Winged helix DNA-binding domain"/>
    <property type="match status" value="1"/>
</dbReference>
<keyword evidence="2" id="KW-0731">Sigma factor</keyword>